<keyword evidence="11" id="KW-0747">Spliceosome</keyword>
<dbReference type="AlphaFoldDB" id="A0A086PFP9"/>
<feature type="region of interest" description="Disordered" evidence="12">
    <location>
        <begin position="360"/>
        <end position="451"/>
    </location>
</feature>
<dbReference type="InterPro" id="IPR004087">
    <property type="entry name" value="KH_dom"/>
</dbReference>
<dbReference type="InterPro" id="IPR001878">
    <property type="entry name" value="Znf_CCHC"/>
</dbReference>
<reference evidence="15 16" key="2">
    <citation type="journal article" date="2015" name="Eukaryot. Cell">
        <title>Genetic mapping reveals that sinefungin resistance in Toxoplasma gondii is controlled by a putative amino acid transporter locus that can be used as a negative selectable marker.</title>
        <authorList>
            <person name="Behnke M.S."/>
            <person name="Khan A."/>
            <person name="Sibley L.D."/>
        </authorList>
    </citation>
    <scope>NUCLEOTIDE SEQUENCE [LARGE SCALE GENOMIC DNA]</scope>
    <source>
        <strain evidence="15 16">VAND</strain>
    </source>
</reference>
<dbReference type="Pfam" id="PF16275">
    <property type="entry name" value="SF1-HH"/>
    <property type="match status" value="1"/>
</dbReference>
<feature type="domain" description="CCHC-type" evidence="14">
    <location>
        <begin position="299"/>
        <end position="315"/>
    </location>
</feature>
<evidence type="ECO:0000256" key="8">
    <source>
        <dbReference type="ARBA" id="ARBA00023187"/>
    </source>
</evidence>
<dbReference type="Gene3D" id="4.10.60.10">
    <property type="entry name" value="Zinc finger, CCHC-type"/>
    <property type="match status" value="1"/>
</dbReference>
<evidence type="ECO:0000313" key="15">
    <source>
        <dbReference type="EMBL" id="KFG99180.1"/>
    </source>
</evidence>
<dbReference type="InterPro" id="IPR032570">
    <property type="entry name" value="SF1-HH"/>
</dbReference>
<dbReference type="InterPro" id="IPR047086">
    <property type="entry name" value="SF1-HH_sf"/>
</dbReference>
<keyword evidence="4 11" id="KW-0479">Metal-binding</keyword>
<evidence type="ECO:0000256" key="9">
    <source>
        <dbReference type="ARBA" id="ARBA00023242"/>
    </source>
</evidence>
<dbReference type="PANTHER" id="PTHR11208">
    <property type="entry name" value="RNA-BINDING PROTEIN RELATED"/>
    <property type="match status" value="1"/>
</dbReference>
<dbReference type="Proteomes" id="UP000028840">
    <property type="component" value="Unassembled WGS sequence"/>
</dbReference>
<comment type="similarity">
    <text evidence="2 11">Belongs to the BBP/SF1 family.</text>
</comment>
<keyword evidence="9 11" id="KW-0539">Nucleus</keyword>
<feature type="compositionally biased region" description="Pro residues" evidence="12">
    <location>
        <begin position="563"/>
        <end position="579"/>
    </location>
</feature>
<evidence type="ECO:0000256" key="5">
    <source>
        <dbReference type="ARBA" id="ARBA00022771"/>
    </source>
</evidence>
<keyword evidence="6 11" id="KW-0862">Zinc</keyword>
<feature type="compositionally biased region" description="Low complexity" evidence="12">
    <location>
        <begin position="384"/>
        <end position="393"/>
    </location>
</feature>
<comment type="function">
    <text evidence="11">Necessary for the splicing of pre-mRNA. Has a role in the recognition of the branch site (5'-UACUAAC-3'), the pyrimidine tract and the 3'-splice site at the 3'-end of introns.</text>
</comment>
<sequence>MSMEQLMALVPLEAALAGKEKGGRKSRWERPKTKKKGDSKWGPPEDKDFLPPPYVDLPVGMTAPQMDRFLREQRFDDLQRKLANGEFEFGDPDIRPPSPPPVYDRNGGRINTREVRVRSAMVAEQQRLTEFMVKHLPGFVPPPDWKPSKKIRRIEIPLDKYPDYNFMGIIIGPRGCNHKRLEAESGTTISVRGRGTQKEGKRDHQTEEEASMPMHVHICGDTEEAVEKALALIEPLLDPLHPAHEEFKKRGLEQLALVNGVNYSDLEQRRCPICQGTGHTAQDCPDAQELQPFKKPEVRCALCGDFGHVTMDCKLRQNGPVGVAAPPPPPPTVGRSREEQMKMDAEYRKMMSELTGDSTLDALDEPTLSSPEQPSNIARASPYASATPGAQTATPPPGVSPSFDRSSPSPYAAYGRRGGRMGGPVPPPPPMAGPPGEGMPGGFACGPTGPGAMRGRPGLGYCGSPADGPPGGFACGPTGPGAMRGRPGLGYGGRGGRMFGGDDDRNAFMRRGGPEFWRDNGDRGDGEFGSSDPRSWGRGNDGMRPGGGPGGRSPYPEIMMPPMGVPGMPPPWGGVPPPSMMGGPAMSQPSGPDGSGPGGPGPNRMGGPASGGGPNYSWAQGPFPGAFAPPVWGQHSGSIGPGSSPGASDAGGAARPAAGGRGGFEPWGFSGASGAPQEPHSGAASGTGPFPPLPMAPAGAPPPAPDADDGLDKNDDDNMDMND</sequence>
<feature type="region of interest" description="Disordered" evidence="12">
    <location>
        <begin position="14"/>
        <end position="57"/>
    </location>
</feature>
<evidence type="ECO:0000256" key="1">
    <source>
        <dbReference type="ARBA" id="ARBA00004123"/>
    </source>
</evidence>
<protein>
    <recommendedName>
        <fullName evidence="11">Branchpoint-bridging protein</fullName>
    </recommendedName>
</protein>
<feature type="region of interest" description="Disordered" evidence="12">
    <location>
        <begin position="87"/>
        <end position="108"/>
    </location>
</feature>
<dbReference type="InterPro" id="IPR055256">
    <property type="entry name" value="KH_1_KHDC4/BBP-like"/>
</dbReference>
<evidence type="ECO:0000313" key="16">
    <source>
        <dbReference type="Proteomes" id="UP000028840"/>
    </source>
</evidence>
<feature type="compositionally biased region" description="Basic and acidic residues" evidence="12">
    <location>
        <begin position="18"/>
        <end position="49"/>
    </location>
</feature>
<feature type="domain" description="CCHC-type" evidence="14">
    <location>
        <begin position="270"/>
        <end position="286"/>
    </location>
</feature>
<feature type="domain" description="K Homology" evidence="13">
    <location>
        <begin position="150"/>
        <end position="238"/>
    </location>
</feature>
<dbReference type="SUPFAM" id="SSF57756">
    <property type="entry name" value="Retrovirus zinc finger-like domains"/>
    <property type="match status" value="1"/>
</dbReference>
<accession>A0A086PFP9</accession>
<dbReference type="GO" id="GO:0008270">
    <property type="term" value="F:zinc ion binding"/>
    <property type="evidence" value="ECO:0007669"/>
    <property type="project" value="UniProtKB-UniRule"/>
</dbReference>
<feature type="compositionally biased region" description="Low complexity" evidence="12">
    <location>
        <begin position="621"/>
        <end position="658"/>
    </location>
</feature>
<dbReference type="GO" id="GO:0005681">
    <property type="term" value="C:spliceosomal complex"/>
    <property type="evidence" value="ECO:0007669"/>
    <property type="project" value="UniProtKB-KW"/>
</dbReference>
<evidence type="ECO:0000259" key="13">
    <source>
        <dbReference type="SMART" id="SM00322"/>
    </source>
</evidence>
<dbReference type="CDD" id="cd02395">
    <property type="entry name" value="KH-I_BBP"/>
    <property type="match status" value="1"/>
</dbReference>
<dbReference type="Pfam" id="PF22675">
    <property type="entry name" value="KH-I_KHDC4-BBP"/>
    <property type="match status" value="1"/>
</dbReference>
<evidence type="ECO:0000256" key="2">
    <source>
        <dbReference type="ARBA" id="ARBA00010382"/>
    </source>
</evidence>
<evidence type="ECO:0000256" key="4">
    <source>
        <dbReference type="ARBA" id="ARBA00022723"/>
    </source>
</evidence>
<comment type="subcellular location">
    <subcellularLocation>
        <location evidence="1 11">Nucleus</location>
    </subcellularLocation>
</comment>
<dbReference type="GO" id="GO:0003729">
    <property type="term" value="F:mRNA binding"/>
    <property type="evidence" value="ECO:0007669"/>
    <property type="project" value="TreeGrafter"/>
</dbReference>
<evidence type="ECO:0000256" key="10">
    <source>
        <dbReference type="PROSITE-ProRule" id="PRU00117"/>
    </source>
</evidence>
<evidence type="ECO:0000256" key="12">
    <source>
        <dbReference type="SAM" id="MobiDB-lite"/>
    </source>
</evidence>
<feature type="compositionally biased region" description="Pro residues" evidence="12">
    <location>
        <begin position="424"/>
        <end position="433"/>
    </location>
</feature>
<dbReference type="PROSITE" id="PS50084">
    <property type="entry name" value="KH_TYPE_1"/>
    <property type="match status" value="1"/>
</dbReference>
<keyword evidence="7 10" id="KW-0694">RNA-binding</keyword>
<feature type="compositionally biased region" description="Gly residues" evidence="12">
    <location>
        <begin position="435"/>
        <end position="444"/>
    </location>
</feature>
<keyword evidence="3 11" id="KW-0507">mRNA processing</keyword>
<dbReference type="Gene3D" id="3.30.1370.10">
    <property type="entry name" value="K Homology domain, type 1"/>
    <property type="match status" value="1"/>
</dbReference>
<feature type="compositionally biased region" description="Basic and acidic residues" evidence="12">
    <location>
        <begin position="509"/>
        <end position="526"/>
    </location>
</feature>
<keyword evidence="5 11" id="KW-0863">Zinc-finger</keyword>
<dbReference type="InterPro" id="IPR045071">
    <property type="entry name" value="BBP-like"/>
</dbReference>
<dbReference type="SMART" id="SM00322">
    <property type="entry name" value="KH"/>
    <property type="match status" value="1"/>
</dbReference>
<dbReference type="SMART" id="SM00343">
    <property type="entry name" value="ZnF_C2HC"/>
    <property type="match status" value="2"/>
</dbReference>
<dbReference type="GO" id="GO:0048024">
    <property type="term" value="P:regulation of mRNA splicing, via spliceosome"/>
    <property type="evidence" value="ECO:0007669"/>
    <property type="project" value="TreeGrafter"/>
</dbReference>
<dbReference type="EMBL" id="AEYJ02002034">
    <property type="protein sequence ID" value="KFG99180.1"/>
    <property type="molecule type" value="Genomic_DNA"/>
</dbReference>
<keyword evidence="8 11" id="KW-0508">mRNA splicing</keyword>
<feature type="region of interest" description="Disordered" evidence="12">
    <location>
        <begin position="509"/>
        <end position="723"/>
    </location>
</feature>
<dbReference type="OrthoDB" id="6777263at2759"/>
<evidence type="ECO:0000259" key="14">
    <source>
        <dbReference type="SMART" id="SM00343"/>
    </source>
</evidence>
<comment type="caution">
    <text evidence="15">The sequence shown here is derived from an EMBL/GenBank/DDBJ whole genome shotgun (WGS) entry which is preliminary data.</text>
</comment>
<dbReference type="PANTHER" id="PTHR11208:SF45">
    <property type="entry name" value="SPLICING FACTOR 1"/>
    <property type="match status" value="1"/>
</dbReference>
<gene>
    <name evidence="15" type="ORF">TGVAND_314860</name>
</gene>
<feature type="compositionally biased region" description="Pro residues" evidence="12">
    <location>
        <begin position="689"/>
        <end position="705"/>
    </location>
</feature>
<dbReference type="InterPro" id="IPR036875">
    <property type="entry name" value="Znf_CCHC_sf"/>
</dbReference>
<name>A0A086PFP9_TOXGO</name>
<feature type="compositionally biased region" description="Acidic residues" evidence="12">
    <location>
        <begin position="706"/>
        <end position="723"/>
    </location>
</feature>
<dbReference type="GO" id="GO:0045131">
    <property type="term" value="F:pre-mRNA branch point binding"/>
    <property type="evidence" value="ECO:0007669"/>
    <property type="project" value="UniProtKB-UniRule"/>
</dbReference>
<organism evidence="15 16">
    <name type="scientific">Toxoplasma gondii VAND</name>
    <dbReference type="NCBI Taxonomy" id="933077"/>
    <lineage>
        <taxon>Eukaryota</taxon>
        <taxon>Sar</taxon>
        <taxon>Alveolata</taxon>
        <taxon>Apicomplexa</taxon>
        <taxon>Conoidasida</taxon>
        <taxon>Coccidia</taxon>
        <taxon>Eucoccidiorida</taxon>
        <taxon>Eimeriorina</taxon>
        <taxon>Sarcocystidae</taxon>
        <taxon>Toxoplasma</taxon>
    </lineage>
</organism>
<dbReference type="Gene3D" id="6.10.140.1790">
    <property type="match status" value="1"/>
</dbReference>
<dbReference type="SUPFAM" id="SSF54791">
    <property type="entry name" value="Eukaryotic type KH-domain (KH-domain type I)"/>
    <property type="match status" value="1"/>
</dbReference>
<feature type="compositionally biased region" description="Low complexity" evidence="12">
    <location>
        <begin position="580"/>
        <end position="592"/>
    </location>
</feature>
<feature type="compositionally biased region" description="Polar residues" evidence="12">
    <location>
        <begin position="367"/>
        <end position="378"/>
    </location>
</feature>
<reference evidence="15 16" key="1">
    <citation type="submission" date="2014-08" db="EMBL/GenBank/DDBJ databases">
        <authorList>
            <person name="Sibley D."/>
            <person name="Venepally P."/>
            <person name="Karamycheva S."/>
            <person name="Hadjithomas M."/>
            <person name="Khan A."/>
            <person name="Brunk B."/>
            <person name="Roos D."/>
            <person name="Caler E."/>
            <person name="Lorenzi H."/>
        </authorList>
    </citation>
    <scope>NUCLEOTIDE SEQUENCE [LARGE SCALE GENOMIC DNA]</scope>
    <source>
        <strain evidence="15 16">VAND</strain>
    </source>
</reference>
<evidence type="ECO:0000256" key="11">
    <source>
        <dbReference type="RuleBase" id="RU367126"/>
    </source>
</evidence>
<dbReference type="VEuPathDB" id="ToxoDB:TGVAND_314860"/>
<evidence type="ECO:0000256" key="6">
    <source>
        <dbReference type="ARBA" id="ARBA00022833"/>
    </source>
</evidence>
<dbReference type="GO" id="GO:0000398">
    <property type="term" value="P:mRNA splicing, via spliceosome"/>
    <property type="evidence" value="ECO:0007669"/>
    <property type="project" value="UniProtKB-UniRule"/>
</dbReference>
<dbReference type="InterPro" id="IPR036612">
    <property type="entry name" value="KH_dom_type_1_sf"/>
</dbReference>
<proteinExistence type="inferred from homology"/>
<evidence type="ECO:0000256" key="7">
    <source>
        <dbReference type="ARBA" id="ARBA00022884"/>
    </source>
</evidence>
<evidence type="ECO:0000256" key="3">
    <source>
        <dbReference type="ARBA" id="ARBA00022664"/>
    </source>
</evidence>